<dbReference type="SUPFAM" id="SSF88946">
    <property type="entry name" value="Sigma2 domain of RNA polymerase sigma factors"/>
    <property type="match status" value="1"/>
</dbReference>
<dbReference type="InterPro" id="IPR036388">
    <property type="entry name" value="WH-like_DNA-bd_sf"/>
</dbReference>
<comment type="caution">
    <text evidence="6">The sequence shown here is derived from an EMBL/GenBank/DDBJ whole genome shotgun (WGS) entry which is preliminary data.</text>
</comment>
<accession>A0A0R2KI99</accession>
<evidence type="ECO:0000313" key="6">
    <source>
        <dbReference type="EMBL" id="KRN89087.1"/>
    </source>
</evidence>
<dbReference type="Proteomes" id="UP000051500">
    <property type="component" value="Unassembled WGS sequence"/>
</dbReference>
<gene>
    <name evidence="6" type="ORF">IV53_GL001060</name>
</gene>
<evidence type="ECO:0000313" key="7">
    <source>
        <dbReference type="Proteomes" id="UP000051500"/>
    </source>
</evidence>
<dbReference type="OrthoDB" id="1767844at2"/>
<organism evidence="6 7">
    <name type="scientific">Ligilactobacillus ceti DSM 22408</name>
    <dbReference type="NCBI Taxonomy" id="1122146"/>
    <lineage>
        <taxon>Bacteria</taxon>
        <taxon>Bacillati</taxon>
        <taxon>Bacillota</taxon>
        <taxon>Bacilli</taxon>
        <taxon>Lactobacillales</taxon>
        <taxon>Lactobacillaceae</taxon>
        <taxon>Ligilactobacillus</taxon>
    </lineage>
</organism>
<dbReference type="GO" id="GO:0016987">
    <property type="term" value="F:sigma factor activity"/>
    <property type="evidence" value="ECO:0007669"/>
    <property type="project" value="UniProtKB-KW"/>
</dbReference>
<feature type="domain" description="RNA polymerase sigma-70 region 2" evidence="5">
    <location>
        <begin position="25"/>
        <end position="95"/>
    </location>
</feature>
<dbReference type="GO" id="GO:0003677">
    <property type="term" value="F:DNA binding"/>
    <property type="evidence" value="ECO:0007669"/>
    <property type="project" value="UniProtKB-KW"/>
</dbReference>
<sequence>MTQNDLYYIEHIKHRKDINNCLYHLITKYKPLINASIKNYPLQSPYCTREDLKQEAYITCYKAALKYRDNMHVTFGAFYKTCLKNHYTSILRKENAFKRQSNKHTKSLDAIAATQHLDHLFIDPKTYYLEDYLICLDLFHSYYNQLSDAKLLILNYCLLKPYKQKEIAQILNVSPQSISKTMQYCTHGLKQYLNI</sequence>
<dbReference type="AlphaFoldDB" id="A0A0R2KI99"/>
<keyword evidence="3" id="KW-0238">DNA-binding</keyword>
<dbReference type="InterPro" id="IPR013324">
    <property type="entry name" value="RNA_pol_sigma_r3/r4-like"/>
</dbReference>
<dbReference type="SUPFAM" id="SSF88659">
    <property type="entry name" value="Sigma3 and sigma4 domains of RNA polymerase sigma factors"/>
    <property type="match status" value="1"/>
</dbReference>
<dbReference type="NCBIfam" id="TIGR02937">
    <property type="entry name" value="sigma70-ECF"/>
    <property type="match status" value="1"/>
</dbReference>
<proteinExistence type="predicted"/>
<dbReference type="PANTHER" id="PTHR30385:SF1">
    <property type="entry name" value="RNA POLYMERASE SIGMA-H FACTOR"/>
    <property type="match status" value="1"/>
</dbReference>
<dbReference type="RefSeq" id="WP_051188985.1">
    <property type="nucleotide sequence ID" value="NZ_JQBZ01000025.1"/>
</dbReference>
<evidence type="ECO:0000259" key="5">
    <source>
        <dbReference type="Pfam" id="PF04542"/>
    </source>
</evidence>
<evidence type="ECO:0000256" key="2">
    <source>
        <dbReference type="ARBA" id="ARBA00023082"/>
    </source>
</evidence>
<keyword evidence="1" id="KW-0805">Transcription regulation</keyword>
<dbReference type="STRING" id="1122146.IV53_GL001060"/>
<dbReference type="InterPro" id="IPR014284">
    <property type="entry name" value="RNA_pol_sigma-70_dom"/>
</dbReference>
<evidence type="ECO:0000256" key="1">
    <source>
        <dbReference type="ARBA" id="ARBA00023015"/>
    </source>
</evidence>
<dbReference type="PANTHER" id="PTHR30385">
    <property type="entry name" value="SIGMA FACTOR F FLAGELLAR"/>
    <property type="match status" value="1"/>
</dbReference>
<name>A0A0R2KI99_9LACO</name>
<dbReference type="GO" id="GO:0006352">
    <property type="term" value="P:DNA-templated transcription initiation"/>
    <property type="evidence" value="ECO:0007669"/>
    <property type="project" value="InterPro"/>
</dbReference>
<reference evidence="6 7" key="1">
    <citation type="journal article" date="2015" name="Genome Announc.">
        <title>Expanding the biotechnology potential of lactobacilli through comparative genomics of 213 strains and associated genera.</title>
        <authorList>
            <person name="Sun Z."/>
            <person name="Harris H.M."/>
            <person name="McCann A."/>
            <person name="Guo C."/>
            <person name="Argimon S."/>
            <person name="Zhang W."/>
            <person name="Yang X."/>
            <person name="Jeffery I.B."/>
            <person name="Cooney J.C."/>
            <person name="Kagawa T.F."/>
            <person name="Liu W."/>
            <person name="Song Y."/>
            <person name="Salvetti E."/>
            <person name="Wrobel A."/>
            <person name="Rasinkangas P."/>
            <person name="Parkhill J."/>
            <person name="Rea M.C."/>
            <person name="O'Sullivan O."/>
            <person name="Ritari J."/>
            <person name="Douillard F.P."/>
            <person name="Paul Ross R."/>
            <person name="Yang R."/>
            <person name="Briner A.E."/>
            <person name="Felis G.E."/>
            <person name="de Vos W.M."/>
            <person name="Barrangou R."/>
            <person name="Klaenhammer T.R."/>
            <person name="Caufield P.W."/>
            <person name="Cui Y."/>
            <person name="Zhang H."/>
            <person name="O'Toole P.W."/>
        </authorList>
    </citation>
    <scope>NUCLEOTIDE SEQUENCE [LARGE SCALE GENOMIC DNA]</scope>
    <source>
        <strain evidence="6 7">DSM 22408</strain>
    </source>
</reference>
<dbReference type="Gene3D" id="1.10.1740.10">
    <property type="match status" value="1"/>
</dbReference>
<evidence type="ECO:0000256" key="3">
    <source>
        <dbReference type="ARBA" id="ARBA00023125"/>
    </source>
</evidence>
<dbReference type="InterPro" id="IPR007627">
    <property type="entry name" value="RNA_pol_sigma70_r2"/>
</dbReference>
<protein>
    <recommendedName>
        <fullName evidence="5">RNA polymerase sigma-70 region 2 domain-containing protein</fullName>
    </recommendedName>
</protein>
<dbReference type="Gene3D" id="1.10.10.10">
    <property type="entry name" value="Winged helix-like DNA-binding domain superfamily/Winged helix DNA-binding domain"/>
    <property type="match status" value="1"/>
</dbReference>
<dbReference type="InterPro" id="IPR013325">
    <property type="entry name" value="RNA_pol_sigma_r2"/>
</dbReference>
<keyword evidence="4" id="KW-0804">Transcription</keyword>
<evidence type="ECO:0000256" key="4">
    <source>
        <dbReference type="ARBA" id="ARBA00023163"/>
    </source>
</evidence>
<dbReference type="PATRIC" id="fig|1122146.4.peg.1095"/>
<dbReference type="EMBL" id="JQBZ01000025">
    <property type="protein sequence ID" value="KRN89087.1"/>
    <property type="molecule type" value="Genomic_DNA"/>
</dbReference>
<keyword evidence="2" id="KW-0731">Sigma factor</keyword>
<dbReference type="Pfam" id="PF04542">
    <property type="entry name" value="Sigma70_r2"/>
    <property type="match status" value="1"/>
</dbReference>
<keyword evidence="7" id="KW-1185">Reference proteome</keyword>